<dbReference type="InterPro" id="IPR057896">
    <property type="entry name" value="MTRES1_C"/>
</dbReference>
<dbReference type="SMART" id="SM00363">
    <property type="entry name" value="S4"/>
    <property type="match status" value="1"/>
</dbReference>
<keyword evidence="4" id="KW-1185">Reference proteome</keyword>
<feature type="domain" description="RNA-binding S4" evidence="2">
    <location>
        <begin position="185"/>
        <end position="249"/>
    </location>
</feature>
<dbReference type="Proteomes" id="UP001243623">
    <property type="component" value="Chromosome"/>
</dbReference>
<dbReference type="AlphaFoldDB" id="A0A9Y2AHF5"/>
<sequence length="261" mass="29355">MADREKILRYYRGTEGAEIAARLLDIAELVSKNRKYKVSEFLDPYGYTIAETIAASYDNIEINSSGGYYGAERQRVSFKHKDFLGNEDFAIKVIKATWNDKYYHISHRDILGSLIGLGIERNVLGDLLVKSDHCKILVDSTIYEYVMQNFIQIGAASISVEECDLSEIEPKEERCKEIRATVASLRLDSVAAAGFSSSRSKIVADIATEKVKLNWQSIKGASQTIKVGDIISMRGRGRVEVEEIRGQTKKGRISIVLKRYI</sequence>
<dbReference type="GO" id="GO:0003723">
    <property type="term" value="F:RNA binding"/>
    <property type="evidence" value="ECO:0007669"/>
    <property type="project" value="UniProtKB-KW"/>
</dbReference>
<dbReference type="Gene3D" id="3.30.1370.160">
    <property type="match status" value="1"/>
</dbReference>
<protein>
    <submittedName>
        <fullName evidence="3">YlmH/Sll1252 family protein</fullName>
    </submittedName>
</protein>
<evidence type="ECO:0000313" key="3">
    <source>
        <dbReference type="EMBL" id="WIW71815.1"/>
    </source>
</evidence>
<dbReference type="InterPro" id="IPR012677">
    <property type="entry name" value="Nucleotide-bd_a/b_plait_sf"/>
</dbReference>
<name>A0A9Y2AHF5_9FIRM</name>
<keyword evidence="1" id="KW-0694">RNA-binding</keyword>
<dbReference type="InterPro" id="IPR002942">
    <property type="entry name" value="S4_RNA-bd"/>
</dbReference>
<gene>
    <name evidence="3" type="ORF">P3F81_05855</name>
</gene>
<dbReference type="PANTHER" id="PTHR13633:SF3">
    <property type="entry name" value="MITOCHONDRIAL TRANSCRIPTION RESCUE FACTOR 1"/>
    <property type="match status" value="1"/>
</dbReference>
<dbReference type="SUPFAM" id="SSF55174">
    <property type="entry name" value="Alpha-L RNA-binding motif"/>
    <property type="match status" value="1"/>
</dbReference>
<dbReference type="InterPro" id="IPR036986">
    <property type="entry name" value="S4_RNA-bd_sf"/>
</dbReference>
<dbReference type="Pfam" id="PF17774">
    <property type="entry name" value="YlmH_RBD"/>
    <property type="match status" value="1"/>
</dbReference>
<dbReference type="EMBL" id="CP120678">
    <property type="protein sequence ID" value="WIW71815.1"/>
    <property type="molecule type" value="Genomic_DNA"/>
</dbReference>
<dbReference type="PANTHER" id="PTHR13633">
    <property type="entry name" value="MITOCHONDRIAL TRANSCRIPTION RESCUE FACTOR 1"/>
    <property type="match status" value="1"/>
</dbReference>
<reference evidence="3" key="1">
    <citation type="submission" date="2023-03" db="EMBL/GenBank/DDBJ databases">
        <title>Selenobaculum gbiensis gen. nov. sp. nov., a new bacterium isolated from the gut microbiota of IBD patient.</title>
        <authorList>
            <person name="Yeo S."/>
            <person name="Park H."/>
            <person name="Huh C.S."/>
        </authorList>
    </citation>
    <scope>NUCLEOTIDE SEQUENCE</scope>
    <source>
        <strain evidence="3">ICN-92133</strain>
    </source>
</reference>
<evidence type="ECO:0000259" key="2">
    <source>
        <dbReference type="SMART" id="SM00363"/>
    </source>
</evidence>
<dbReference type="Gene3D" id="3.30.70.330">
    <property type="match status" value="1"/>
</dbReference>
<dbReference type="CDD" id="cd00165">
    <property type="entry name" value="S4"/>
    <property type="match status" value="1"/>
</dbReference>
<accession>A0A9Y2AHF5</accession>
<evidence type="ECO:0000313" key="4">
    <source>
        <dbReference type="Proteomes" id="UP001243623"/>
    </source>
</evidence>
<dbReference type="Gene3D" id="3.10.290.10">
    <property type="entry name" value="RNA-binding S4 domain"/>
    <property type="match status" value="1"/>
</dbReference>
<organism evidence="3 4">
    <name type="scientific">Selenobaculum gibii</name>
    <dbReference type="NCBI Taxonomy" id="3054208"/>
    <lineage>
        <taxon>Bacteria</taxon>
        <taxon>Bacillati</taxon>
        <taxon>Bacillota</taxon>
        <taxon>Negativicutes</taxon>
        <taxon>Selenomonadales</taxon>
        <taxon>Selenomonadaceae</taxon>
        <taxon>Selenobaculum</taxon>
    </lineage>
</organism>
<proteinExistence type="predicted"/>
<dbReference type="PROSITE" id="PS50889">
    <property type="entry name" value="S4"/>
    <property type="match status" value="1"/>
</dbReference>
<evidence type="ECO:0000256" key="1">
    <source>
        <dbReference type="PROSITE-ProRule" id="PRU00182"/>
    </source>
</evidence>
<dbReference type="KEGG" id="sgbi:P3F81_05855"/>
<dbReference type="Pfam" id="PF25818">
    <property type="entry name" value="MTRES1_C"/>
    <property type="match status" value="1"/>
</dbReference>
<dbReference type="RefSeq" id="WP_147668359.1">
    <property type="nucleotide sequence ID" value="NZ_CP120678.1"/>
</dbReference>
<dbReference type="InterPro" id="IPR040591">
    <property type="entry name" value="RqcP2_RBD"/>
</dbReference>